<evidence type="ECO:0000313" key="4">
    <source>
        <dbReference type="EMBL" id="GMH58180.1"/>
    </source>
</evidence>
<feature type="transmembrane region" description="Helical" evidence="3">
    <location>
        <begin position="255"/>
        <end position="278"/>
    </location>
</feature>
<sequence length="658" mass="75027">MEQQSTVKLRAYALMGAKSSITKWDSAEEGAEVSNSISKTKTIKDQENEHGYFKGSILASYQCILNVGLELGVIGVRTAREIEAQIYKLTDFETVLTTTQFKSILDKIPSQAESDSYDGITYNGSDKWEIKVPSGEQGVATTKYQFFKEVLTIQEQQHIMCFHKSLYEKASEVISAKYFKNVGEYTHQDDTIVVYKNTVESPSSALYQCRETKFCTSGLFDWRYWFGFWTGKWGYWNLINPMCLGFDFALYKLRYWASVVVINAGWAFILGVGSIFLWTYTILPNGKLVADIVGKARIGNPKNDDPLQGIIDPFDMLQNSYNKVVVGHQSKAIQRLVNSTLANTLNAWIAFVKQTKHERMVVMRFVSKMKHRHVAMCMATWAEFCDKRNFLRRILRRLFGGRSAKLMHGAFDIWREGIKEQDKNAAIIRKFALRMKNQHLTSIFLRWFAFAHEQRENRIIVTRFVKRMQNQSAFRCFRHWIHFSNQRIRIRRLMKKCLGGKRTILLNAALQKWARTVAQEGVSQRENELFAQIEEMQKKIEDYEDEEIRAENEELKERVKSLEESSVVINKLTSLLMSPAIVGAAGAGTGTGIGGRASVAFSPRTNFGEMKEDASSPSMMSTPGKLSLWGADVGHPTPKSGPSTAEPKPKKGNFYTEP</sequence>
<evidence type="ECO:0000256" key="1">
    <source>
        <dbReference type="SAM" id="Coils"/>
    </source>
</evidence>
<keyword evidence="3" id="KW-0472">Membrane</keyword>
<feature type="region of interest" description="Disordered" evidence="2">
    <location>
        <begin position="608"/>
        <end position="658"/>
    </location>
</feature>
<dbReference type="AlphaFoldDB" id="A0A9W6ZYH9"/>
<keyword evidence="3" id="KW-1133">Transmembrane helix</keyword>
<dbReference type="EMBL" id="BLQM01000063">
    <property type="protein sequence ID" value="GMH58180.1"/>
    <property type="molecule type" value="Genomic_DNA"/>
</dbReference>
<feature type="coiled-coil region" evidence="1">
    <location>
        <begin position="526"/>
        <end position="572"/>
    </location>
</feature>
<evidence type="ECO:0000313" key="5">
    <source>
        <dbReference type="Proteomes" id="UP001162640"/>
    </source>
</evidence>
<name>A0A9W6ZYH9_9STRA</name>
<evidence type="ECO:0000256" key="2">
    <source>
        <dbReference type="SAM" id="MobiDB-lite"/>
    </source>
</evidence>
<keyword evidence="1" id="KW-0175">Coiled coil</keyword>
<evidence type="ECO:0000256" key="3">
    <source>
        <dbReference type="SAM" id="Phobius"/>
    </source>
</evidence>
<keyword evidence="3" id="KW-0812">Transmembrane</keyword>
<reference evidence="5" key="1">
    <citation type="journal article" date="2023" name="Commun. Biol.">
        <title>Genome analysis of Parmales, the sister group of diatoms, reveals the evolutionary specialization of diatoms from phago-mixotrophs to photoautotrophs.</title>
        <authorList>
            <person name="Ban H."/>
            <person name="Sato S."/>
            <person name="Yoshikawa S."/>
            <person name="Yamada K."/>
            <person name="Nakamura Y."/>
            <person name="Ichinomiya M."/>
            <person name="Sato N."/>
            <person name="Blanc-Mathieu R."/>
            <person name="Endo H."/>
            <person name="Kuwata A."/>
            <person name="Ogata H."/>
        </authorList>
    </citation>
    <scope>NUCLEOTIDE SEQUENCE [LARGE SCALE GENOMIC DNA]</scope>
</reference>
<gene>
    <name evidence="4" type="ORF">TL16_g02552</name>
</gene>
<organism evidence="4 5">
    <name type="scientific">Triparma laevis f. inornata</name>
    <dbReference type="NCBI Taxonomy" id="1714386"/>
    <lineage>
        <taxon>Eukaryota</taxon>
        <taxon>Sar</taxon>
        <taxon>Stramenopiles</taxon>
        <taxon>Ochrophyta</taxon>
        <taxon>Bolidophyceae</taxon>
        <taxon>Parmales</taxon>
        <taxon>Triparmaceae</taxon>
        <taxon>Triparma</taxon>
    </lineage>
</organism>
<proteinExistence type="predicted"/>
<dbReference type="Proteomes" id="UP001162640">
    <property type="component" value="Unassembled WGS sequence"/>
</dbReference>
<accession>A0A9W6ZYH9</accession>
<comment type="caution">
    <text evidence="4">The sequence shown here is derived from an EMBL/GenBank/DDBJ whole genome shotgun (WGS) entry which is preliminary data.</text>
</comment>
<protein>
    <submittedName>
        <fullName evidence="4">Uncharacterized protein</fullName>
    </submittedName>
</protein>